<keyword evidence="2" id="KW-1185">Reference proteome</keyword>
<evidence type="ECO:0000313" key="1">
    <source>
        <dbReference type="EMBL" id="KAI1711096.1"/>
    </source>
</evidence>
<reference evidence="1" key="1">
    <citation type="submission" date="2022-01" db="EMBL/GenBank/DDBJ databases">
        <title>Genome Sequence Resource for Two Populations of Ditylenchus destructor, the Migratory Endoparasitic Phytonematode.</title>
        <authorList>
            <person name="Zhang H."/>
            <person name="Lin R."/>
            <person name="Xie B."/>
        </authorList>
    </citation>
    <scope>NUCLEOTIDE SEQUENCE</scope>
    <source>
        <strain evidence="1">BazhouSP</strain>
    </source>
</reference>
<gene>
    <name evidence="1" type="ORF">DdX_10342</name>
</gene>
<comment type="caution">
    <text evidence="1">The sequence shown here is derived from an EMBL/GenBank/DDBJ whole genome shotgun (WGS) entry which is preliminary data.</text>
</comment>
<name>A0AAD4N0S8_9BILA</name>
<dbReference type="InterPro" id="IPR011513">
    <property type="entry name" value="Nse1"/>
</dbReference>
<dbReference type="InterPro" id="IPR036388">
    <property type="entry name" value="WH-like_DNA-bd_sf"/>
</dbReference>
<accession>A0AAD4N0S8</accession>
<dbReference type="GO" id="GO:0005634">
    <property type="term" value="C:nucleus"/>
    <property type="evidence" value="ECO:0007669"/>
    <property type="project" value="TreeGrafter"/>
</dbReference>
<dbReference type="GO" id="GO:0000724">
    <property type="term" value="P:double-strand break repair via homologous recombination"/>
    <property type="evidence" value="ECO:0007669"/>
    <property type="project" value="TreeGrafter"/>
</dbReference>
<organism evidence="1 2">
    <name type="scientific">Ditylenchus destructor</name>
    <dbReference type="NCBI Taxonomy" id="166010"/>
    <lineage>
        <taxon>Eukaryota</taxon>
        <taxon>Metazoa</taxon>
        <taxon>Ecdysozoa</taxon>
        <taxon>Nematoda</taxon>
        <taxon>Chromadorea</taxon>
        <taxon>Rhabditida</taxon>
        <taxon>Tylenchina</taxon>
        <taxon>Tylenchomorpha</taxon>
        <taxon>Sphaerularioidea</taxon>
        <taxon>Anguinidae</taxon>
        <taxon>Anguininae</taxon>
        <taxon>Ditylenchus</taxon>
    </lineage>
</organism>
<sequence>MTSDMQKLMALAAEYGNPHKCLAQILLQRKLFPLEHVGNVFLKSCQLYAKDPKPTDFEITVKANKELLEVLRNTMNPMLALVGLRMTTVADELYRSMEYVALISDQNYSENLACATGLSTDELGVFRIWMDLMFMRNEGDEVNNIGEVRTHKAMNCNTGGAKNIEEKVQKKLMNQNWIVLDHNRDVVRLHTFALAELSASLQEEYDLPGCSLCNHVIFIRRLSYRCQCEAYFHVRCLLKHIKGPSVRCPAENCELMIERNSLNIYDDEFVA</sequence>
<protein>
    <submittedName>
        <fullName evidence="1">Uncharacterized protein</fullName>
    </submittedName>
</protein>
<dbReference type="PANTHER" id="PTHR20973">
    <property type="entry name" value="NON-SMC ELEMENT 1-RELATED"/>
    <property type="match status" value="1"/>
</dbReference>
<dbReference type="PANTHER" id="PTHR20973:SF0">
    <property type="entry name" value="NON-STRUCTURAL MAINTENANCE OF CHROMOSOMES ELEMENT 1 HOMOLOG"/>
    <property type="match status" value="1"/>
</dbReference>
<dbReference type="GO" id="GO:0030915">
    <property type="term" value="C:Smc5-Smc6 complex"/>
    <property type="evidence" value="ECO:0007669"/>
    <property type="project" value="InterPro"/>
</dbReference>
<dbReference type="EMBL" id="JAKKPZ010000023">
    <property type="protein sequence ID" value="KAI1711096.1"/>
    <property type="molecule type" value="Genomic_DNA"/>
</dbReference>
<evidence type="ECO:0000313" key="2">
    <source>
        <dbReference type="Proteomes" id="UP001201812"/>
    </source>
</evidence>
<dbReference type="Gene3D" id="1.10.10.10">
    <property type="entry name" value="Winged helix-like DNA-binding domain superfamily/Winged helix DNA-binding domain"/>
    <property type="match status" value="1"/>
</dbReference>
<dbReference type="GO" id="GO:0004842">
    <property type="term" value="F:ubiquitin-protein transferase activity"/>
    <property type="evidence" value="ECO:0007669"/>
    <property type="project" value="TreeGrafter"/>
</dbReference>
<proteinExistence type="predicted"/>
<dbReference type="Proteomes" id="UP001201812">
    <property type="component" value="Unassembled WGS sequence"/>
</dbReference>
<dbReference type="AlphaFoldDB" id="A0AAD4N0S8"/>